<organism evidence="2">
    <name type="scientific">Providencia stuartii</name>
    <dbReference type="NCBI Taxonomy" id="588"/>
    <lineage>
        <taxon>Bacteria</taxon>
        <taxon>Pseudomonadati</taxon>
        <taxon>Pseudomonadota</taxon>
        <taxon>Gammaproteobacteria</taxon>
        <taxon>Enterobacterales</taxon>
        <taxon>Morganellaceae</taxon>
        <taxon>Providencia</taxon>
    </lineage>
</organism>
<keyword evidence="1" id="KW-1133">Transmembrane helix</keyword>
<protein>
    <submittedName>
        <fullName evidence="2">DUF2545 family protein</fullName>
    </submittedName>
</protein>
<comment type="caution">
    <text evidence="2">The sequence shown here is derived from an EMBL/GenBank/DDBJ whole genome shotgun (WGS) entry which is preliminary data.</text>
</comment>
<proteinExistence type="predicted"/>
<keyword evidence="1" id="KW-0812">Transmembrane</keyword>
<keyword evidence="1" id="KW-0472">Membrane</keyword>
<dbReference type="Pfam" id="PF10810">
    <property type="entry name" value="DUF2545"/>
    <property type="match status" value="1"/>
</dbReference>
<dbReference type="InterPro" id="IPR024470">
    <property type="entry name" value="DUF2545"/>
</dbReference>
<dbReference type="AlphaFoldDB" id="A0AAI9HWU7"/>
<feature type="transmembrane region" description="Helical" evidence="1">
    <location>
        <begin position="31"/>
        <end position="51"/>
    </location>
</feature>
<evidence type="ECO:0000256" key="1">
    <source>
        <dbReference type="SAM" id="Phobius"/>
    </source>
</evidence>
<accession>A0AAI9HWU7</accession>
<evidence type="ECO:0000313" key="2">
    <source>
        <dbReference type="EMBL" id="EMP9431590.1"/>
    </source>
</evidence>
<sequence length="121" mass="12878">MQPIFGFMIYGLLVIIVSVIAGKRNGALKGIIYFVVMCAASFVMVVFTSNVTDRNGLMAGLSAFLPIVIGLIVSLLSSSDESIAVKGGESNSYKKCPFCAEAVRKEAIKCKHCGSDLANHN</sequence>
<feature type="transmembrane region" description="Helical" evidence="1">
    <location>
        <begin position="57"/>
        <end position="76"/>
    </location>
</feature>
<gene>
    <name evidence="2" type="ORF">JRA39_000596</name>
</gene>
<feature type="transmembrane region" description="Helical" evidence="1">
    <location>
        <begin position="6"/>
        <end position="22"/>
    </location>
</feature>
<reference evidence="2" key="1">
    <citation type="submission" date="2024-02" db="EMBL/GenBank/DDBJ databases">
        <authorList>
            <consortium name="Clinical and Environmental Microbiology Branch: Whole genome sequencing antimicrobial resistance pathogens in the healthcare setting"/>
        </authorList>
    </citation>
    <scope>NUCLEOTIDE SEQUENCE</scope>
    <source>
        <strain evidence="2">2020GO-00142</strain>
    </source>
</reference>
<name>A0AAI9HWU7_PROST</name>
<dbReference type="EMBL" id="AAZDVE040000003">
    <property type="protein sequence ID" value="EMP9431590.1"/>
    <property type="molecule type" value="Genomic_DNA"/>
</dbReference>